<evidence type="ECO:0000313" key="2">
    <source>
        <dbReference type="Proteomes" id="UP000054843"/>
    </source>
</evidence>
<keyword evidence="2" id="KW-1185">Reference proteome</keyword>
<dbReference type="Proteomes" id="UP000054843">
    <property type="component" value="Unassembled WGS sequence"/>
</dbReference>
<sequence>MTLISLVAFIIDNVPYHLDIFILYFTAANKQLKINSTIFRYRNEENRKLSNENRGRKLRSGAIISSLFRRRLVDMQIFNRGLYITSRENFCLLNVLKSSHNVYAYVAFISMVVGVRCAVRVQWHFPCDDVP</sequence>
<protein>
    <submittedName>
        <fullName evidence="1">Uncharacterized protein</fullName>
    </submittedName>
</protein>
<dbReference type="EMBL" id="JYDO01000006">
    <property type="protein sequence ID" value="KRZ79494.1"/>
    <property type="molecule type" value="Genomic_DNA"/>
</dbReference>
<comment type="caution">
    <text evidence="1">The sequence shown here is derived from an EMBL/GenBank/DDBJ whole genome shotgun (WGS) entry which is preliminary data.</text>
</comment>
<proteinExistence type="predicted"/>
<organism evidence="1 2">
    <name type="scientific">Trichinella papuae</name>
    <dbReference type="NCBI Taxonomy" id="268474"/>
    <lineage>
        <taxon>Eukaryota</taxon>
        <taxon>Metazoa</taxon>
        <taxon>Ecdysozoa</taxon>
        <taxon>Nematoda</taxon>
        <taxon>Enoplea</taxon>
        <taxon>Dorylaimia</taxon>
        <taxon>Trichinellida</taxon>
        <taxon>Trichinellidae</taxon>
        <taxon>Trichinella</taxon>
    </lineage>
</organism>
<gene>
    <name evidence="1" type="ORF">T10_9079</name>
</gene>
<evidence type="ECO:0000313" key="1">
    <source>
        <dbReference type="EMBL" id="KRZ79494.1"/>
    </source>
</evidence>
<dbReference type="AlphaFoldDB" id="A0A0V1N667"/>
<reference evidence="1 2" key="1">
    <citation type="submission" date="2015-01" db="EMBL/GenBank/DDBJ databases">
        <title>Evolution of Trichinella species and genotypes.</title>
        <authorList>
            <person name="Korhonen P.K."/>
            <person name="Edoardo P."/>
            <person name="Giuseppe L.R."/>
            <person name="Gasser R.B."/>
        </authorList>
    </citation>
    <scope>NUCLEOTIDE SEQUENCE [LARGE SCALE GENOMIC DNA]</scope>
    <source>
        <strain evidence="1">ISS1980</strain>
    </source>
</reference>
<name>A0A0V1N667_9BILA</name>
<accession>A0A0V1N667</accession>